<proteinExistence type="predicted"/>
<name>A0ABW1QGW9_9ACTN</name>
<dbReference type="EMBL" id="JBHSQL010000001">
    <property type="protein sequence ID" value="MFC6147835.1"/>
    <property type="molecule type" value="Genomic_DNA"/>
</dbReference>
<comment type="caution">
    <text evidence="1">The sequence shown here is derived from an EMBL/GenBank/DDBJ whole genome shotgun (WGS) entry which is preliminary data.</text>
</comment>
<evidence type="ECO:0000313" key="2">
    <source>
        <dbReference type="Proteomes" id="UP001596097"/>
    </source>
</evidence>
<dbReference type="Proteomes" id="UP001596097">
    <property type="component" value="Unassembled WGS sequence"/>
</dbReference>
<organism evidence="1 2">
    <name type="scientific">Mumia xiangluensis</name>
    <dbReference type="NCBI Taxonomy" id="1678900"/>
    <lineage>
        <taxon>Bacteria</taxon>
        <taxon>Bacillati</taxon>
        <taxon>Actinomycetota</taxon>
        <taxon>Actinomycetes</taxon>
        <taxon>Propionibacteriales</taxon>
        <taxon>Nocardioidaceae</taxon>
        <taxon>Mumia</taxon>
    </lineage>
</organism>
<sequence length="43" mass="4742">MSHIDLAERQRRAARLRIAQLVALRRAAVGGAERVTREAAKSS</sequence>
<keyword evidence="2" id="KW-1185">Reference proteome</keyword>
<gene>
    <name evidence="1" type="ORF">ACFPYK_00405</name>
</gene>
<protein>
    <recommendedName>
        <fullName evidence="3">Transcriptional regulator</fullName>
    </recommendedName>
</protein>
<reference evidence="2" key="1">
    <citation type="journal article" date="2019" name="Int. J. Syst. Evol. Microbiol.">
        <title>The Global Catalogue of Microorganisms (GCM) 10K type strain sequencing project: providing services to taxonomists for standard genome sequencing and annotation.</title>
        <authorList>
            <consortium name="The Broad Institute Genomics Platform"/>
            <consortium name="The Broad Institute Genome Sequencing Center for Infectious Disease"/>
            <person name="Wu L."/>
            <person name="Ma J."/>
        </authorList>
    </citation>
    <scope>NUCLEOTIDE SEQUENCE [LARGE SCALE GENOMIC DNA]</scope>
    <source>
        <strain evidence="2">CGMCC 4.7198</strain>
    </source>
</reference>
<evidence type="ECO:0000313" key="1">
    <source>
        <dbReference type="EMBL" id="MFC6147835.1"/>
    </source>
</evidence>
<dbReference type="RefSeq" id="WP_267236196.1">
    <property type="nucleotide sequence ID" value="NZ_JBHSQL010000001.1"/>
</dbReference>
<accession>A0ABW1QGW9</accession>
<evidence type="ECO:0008006" key="3">
    <source>
        <dbReference type="Google" id="ProtNLM"/>
    </source>
</evidence>